<feature type="non-terminal residue" evidence="2">
    <location>
        <position position="334"/>
    </location>
</feature>
<gene>
    <name evidence="2" type="ORF">METZ01_LOCUS335591</name>
</gene>
<dbReference type="Pfam" id="PF21722">
    <property type="entry name" value="Gly_rich_2"/>
    <property type="match status" value="1"/>
</dbReference>
<accession>A0A382QCG2</accession>
<proteinExistence type="predicted"/>
<organism evidence="2">
    <name type="scientific">marine metagenome</name>
    <dbReference type="NCBI Taxonomy" id="408172"/>
    <lineage>
        <taxon>unclassified sequences</taxon>
        <taxon>metagenomes</taxon>
        <taxon>ecological metagenomes</taxon>
    </lineage>
</organism>
<dbReference type="InterPro" id="IPR049304">
    <property type="entry name" value="Gly_rich_dom"/>
</dbReference>
<evidence type="ECO:0000313" key="2">
    <source>
        <dbReference type="EMBL" id="SVC82737.1"/>
    </source>
</evidence>
<evidence type="ECO:0000259" key="1">
    <source>
        <dbReference type="Pfam" id="PF21722"/>
    </source>
</evidence>
<reference evidence="2" key="1">
    <citation type="submission" date="2018-05" db="EMBL/GenBank/DDBJ databases">
        <authorList>
            <person name="Lanie J.A."/>
            <person name="Ng W.-L."/>
            <person name="Kazmierczak K.M."/>
            <person name="Andrzejewski T.M."/>
            <person name="Davidsen T.M."/>
            <person name="Wayne K.J."/>
            <person name="Tettelin H."/>
            <person name="Glass J.I."/>
            <person name="Rusch D."/>
            <person name="Podicherti R."/>
            <person name="Tsui H.-C.T."/>
            <person name="Winkler M.E."/>
        </authorList>
    </citation>
    <scope>NUCLEOTIDE SEQUENCE</scope>
</reference>
<feature type="domain" description="Glycine-rich" evidence="1">
    <location>
        <begin position="234"/>
        <end position="333"/>
    </location>
</feature>
<protein>
    <recommendedName>
        <fullName evidence="1">Glycine-rich domain-containing protein</fullName>
    </recommendedName>
</protein>
<dbReference type="AlphaFoldDB" id="A0A382QCG2"/>
<feature type="non-terminal residue" evidence="2">
    <location>
        <position position="1"/>
    </location>
</feature>
<name>A0A382QCG2_9ZZZZ</name>
<dbReference type="EMBL" id="UINC01113257">
    <property type="protein sequence ID" value="SVC82737.1"/>
    <property type="molecule type" value="Genomic_DNA"/>
</dbReference>
<sequence length="334" mass="34758">FFWCQQPGSSTDNYDYCGNNGYCPVNDVNGNPCCYCGGCLVSDDVCSEQNEQSSSEWQLLFRQTVPTYQSKDAWRLHNENDPTNDNYSILSDLDDSFKGDDEKFHFKLVWPGSSLTQSQEWKQSSNPVTATSSGVSGYEAIDIHYTGNYWGGLEYNTGSPSLLDGSVNHGNWWYAVGSTQSHGGGIPGGNSTVVQVVELYVYSTSNDQPQTSSTGSGGTETSYADYTVHTFLSSGTFIVPNTITADFLIVAGGGGGATGQGGQWEGGGGGAGELIYKESISLSAGSYSVVVGGGGAISTKGQNSSFNDFTANGGGYGQTGNGSGVDGGSGGGGG</sequence>